<dbReference type="InterPro" id="IPR046450">
    <property type="entry name" value="PA_dom_sf"/>
</dbReference>
<evidence type="ECO:0000256" key="4">
    <source>
        <dbReference type="ARBA" id="ARBA00022723"/>
    </source>
</evidence>
<protein>
    <submittedName>
        <fullName evidence="11">N-acetylated-alpha-linked acidic dipeptidase 2</fullName>
    </submittedName>
</protein>
<accession>A0AAV4BQ48</accession>
<dbReference type="InterPro" id="IPR039373">
    <property type="entry name" value="Peptidase_M28B"/>
</dbReference>
<dbReference type="AlphaFoldDB" id="A0AAV4BQ48"/>
<proteinExistence type="inferred from homology"/>
<dbReference type="Proteomes" id="UP000735302">
    <property type="component" value="Unassembled WGS sequence"/>
</dbReference>
<dbReference type="GO" id="GO:0003676">
    <property type="term" value="F:nucleic acid binding"/>
    <property type="evidence" value="ECO:0007669"/>
    <property type="project" value="InterPro"/>
</dbReference>
<evidence type="ECO:0000256" key="5">
    <source>
        <dbReference type="ARBA" id="ARBA00022801"/>
    </source>
</evidence>
<keyword evidence="6" id="KW-0862">Zinc</keyword>
<keyword evidence="4" id="KW-0479">Metal-binding</keyword>
<dbReference type="PANTHER" id="PTHR10404">
    <property type="entry name" value="N-ACETYLATED-ALPHA-LINKED ACIDIC DIPEPTIDASE"/>
    <property type="match status" value="1"/>
</dbReference>
<dbReference type="PANTHER" id="PTHR10404:SF77">
    <property type="entry name" value="GLUTAMATE CARBOXYPEPTIDASE 2 HOMOLOG"/>
    <property type="match status" value="1"/>
</dbReference>
<dbReference type="FunFam" id="1.20.930.40:FF:000001">
    <property type="entry name" value="N-acetylated-alpha-linked acidic dipeptidase 2"/>
    <property type="match status" value="1"/>
</dbReference>
<feature type="domain" description="Peptidase M28" evidence="10">
    <location>
        <begin position="176"/>
        <end position="387"/>
    </location>
</feature>
<dbReference type="SUPFAM" id="SSF52025">
    <property type="entry name" value="PA domain"/>
    <property type="match status" value="1"/>
</dbReference>
<keyword evidence="3" id="KW-0645">Protease</keyword>
<gene>
    <name evidence="11" type="ORF">PoB_004799200</name>
</gene>
<dbReference type="Pfam" id="PF01359">
    <property type="entry name" value="Transposase_1"/>
    <property type="match status" value="1"/>
</dbReference>
<sequence length="577" mass="64736">MTWKHPSSPVTKKFKVQQSATKVMTTEFWDSRRMILLDILPKGESVNADRYCETLDRLRHAVRRKRPGLLRSGVVLQHDNATPTRQNAQRNGLNVTDLAYRFDEAKVEPPLPSIPCQPVSYGAAKELLRQMSGENAPSDWSGGLDIVYKLGPGFTDPDMKVELNVTNKNQRAKAENVFGIIKGAIEPDRYVLMGNHRDAWIYGAIDPSSGTAVMLEMARVMGELVSKGTWRPRRSIIFCSWGAEEYGLIGSAEWVEQYVSTLRERAVAYLNIDIAIRGNDTLKASSTPLMHNIVYEASKKVRNPNPAEIAAGRLTVFDTWQNVLTPPGESLPIITSLGSGSDYAPLLQKAGITAIDASYSFDGRKYRVPSYPLYHTEYETFDIVKRQYDRDFQFHAAVGRVNAEMLRNLADSLILPFHIASYTKGLKHLKKTLDTSGYGAVLRANLDNYGKLDDVITEFGADVANFEKRLDQLDKNNPYQVREVNDQILLLEKAFLISEGLPTRPSKKHILFAENANDAYAASSFPGLVDLLFQIEQDPASADRWERVKRHFSAILHTIQSAGATLRDTTMFMSEQL</sequence>
<dbReference type="GO" id="GO:0008237">
    <property type="term" value="F:metallopeptidase activity"/>
    <property type="evidence" value="ECO:0007669"/>
    <property type="project" value="UniProtKB-KW"/>
</dbReference>
<feature type="domain" description="Transferrin receptor-like dimerisation" evidence="9">
    <location>
        <begin position="449"/>
        <end position="566"/>
    </location>
</feature>
<dbReference type="Gene3D" id="3.40.630.10">
    <property type="entry name" value="Zn peptidases"/>
    <property type="match status" value="1"/>
</dbReference>
<dbReference type="Pfam" id="PF04253">
    <property type="entry name" value="TFR_dimer"/>
    <property type="match status" value="1"/>
</dbReference>
<evidence type="ECO:0000256" key="2">
    <source>
        <dbReference type="ARBA" id="ARBA00005634"/>
    </source>
</evidence>
<dbReference type="EMBL" id="BLXT01005260">
    <property type="protein sequence ID" value="GFO21487.1"/>
    <property type="molecule type" value="Genomic_DNA"/>
</dbReference>
<dbReference type="FunFam" id="3.40.630.10:FF:000089">
    <property type="entry name" value="N-acetylated alpha-linked acidic dipeptidase like 1"/>
    <property type="match status" value="1"/>
</dbReference>
<evidence type="ECO:0000256" key="8">
    <source>
        <dbReference type="ARBA" id="ARBA00023180"/>
    </source>
</evidence>
<keyword evidence="7" id="KW-0482">Metalloprotease</keyword>
<evidence type="ECO:0000256" key="7">
    <source>
        <dbReference type="ARBA" id="ARBA00023049"/>
    </source>
</evidence>
<comment type="cofactor">
    <cofactor evidence="1">
        <name>Zn(2+)</name>
        <dbReference type="ChEBI" id="CHEBI:29105"/>
    </cofactor>
</comment>
<evidence type="ECO:0000256" key="3">
    <source>
        <dbReference type="ARBA" id="ARBA00022670"/>
    </source>
</evidence>
<dbReference type="InterPro" id="IPR036397">
    <property type="entry name" value="RNaseH_sf"/>
</dbReference>
<dbReference type="GO" id="GO:0004180">
    <property type="term" value="F:carboxypeptidase activity"/>
    <property type="evidence" value="ECO:0007669"/>
    <property type="project" value="TreeGrafter"/>
</dbReference>
<evidence type="ECO:0000313" key="11">
    <source>
        <dbReference type="EMBL" id="GFO21487.1"/>
    </source>
</evidence>
<dbReference type="SUPFAM" id="SSF47672">
    <property type="entry name" value="Transferrin receptor-like dimerisation domain"/>
    <property type="match status" value="1"/>
</dbReference>
<dbReference type="GO" id="GO:0006508">
    <property type="term" value="P:proteolysis"/>
    <property type="evidence" value="ECO:0007669"/>
    <property type="project" value="UniProtKB-KW"/>
</dbReference>
<keyword evidence="8" id="KW-0325">Glycoprotein</keyword>
<evidence type="ECO:0000259" key="10">
    <source>
        <dbReference type="Pfam" id="PF04389"/>
    </source>
</evidence>
<reference evidence="11 12" key="1">
    <citation type="journal article" date="2021" name="Elife">
        <title>Chloroplast acquisition without the gene transfer in kleptoplastic sea slugs, Plakobranchus ocellatus.</title>
        <authorList>
            <person name="Maeda T."/>
            <person name="Takahashi S."/>
            <person name="Yoshida T."/>
            <person name="Shimamura S."/>
            <person name="Takaki Y."/>
            <person name="Nagai Y."/>
            <person name="Toyoda A."/>
            <person name="Suzuki Y."/>
            <person name="Arimoto A."/>
            <person name="Ishii H."/>
            <person name="Satoh N."/>
            <person name="Nishiyama T."/>
            <person name="Hasebe M."/>
            <person name="Maruyama T."/>
            <person name="Minagawa J."/>
            <person name="Obokata J."/>
            <person name="Shigenobu S."/>
        </authorList>
    </citation>
    <scope>NUCLEOTIDE SEQUENCE [LARGE SCALE GENOMIC DNA]</scope>
</reference>
<organism evidence="11 12">
    <name type="scientific">Plakobranchus ocellatus</name>
    <dbReference type="NCBI Taxonomy" id="259542"/>
    <lineage>
        <taxon>Eukaryota</taxon>
        <taxon>Metazoa</taxon>
        <taxon>Spiralia</taxon>
        <taxon>Lophotrochozoa</taxon>
        <taxon>Mollusca</taxon>
        <taxon>Gastropoda</taxon>
        <taxon>Heterobranchia</taxon>
        <taxon>Euthyneura</taxon>
        <taxon>Panpulmonata</taxon>
        <taxon>Sacoglossa</taxon>
        <taxon>Placobranchoidea</taxon>
        <taxon>Plakobranchidae</taxon>
        <taxon>Plakobranchus</taxon>
    </lineage>
</organism>
<dbReference type="GO" id="GO:0046872">
    <property type="term" value="F:metal ion binding"/>
    <property type="evidence" value="ECO:0007669"/>
    <property type="project" value="UniProtKB-KW"/>
</dbReference>
<comment type="caution">
    <text evidence="11">The sequence shown here is derived from an EMBL/GenBank/DDBJ whole genome shotgun (WGS) entry which is preliminary data.</text>
</comment>
<dbReference type="InterPro" id="IPR007365">
    <property type="entry name" value="TFR-like_dimer_dom"/>
</dbReference>
<evidence type="ECO:0000313" key="12">
    <source>
        <dbReference type="Proteomes" id="UP000735302"/>
    </source>
</evidence>
<name>A0AAV4BQ48_9GAST</name>
<keyword evidence="12" id="KW-1185">Reference proteome</keyword>
<dbReference type="Gene3D" id="1.20.930.40">
    <property type="entry name" value="Transferrin receptor-like, dimerisation domain"/>
    <property type="match status" value="1"/>
</dbReference>
<dbReference type="Gene3D" id="3.30.420.10">
    <property type="entry name" value="Ribonuclease H-like superfamily/Ribonuclease H"/>
    <property type="match status" value="1"/>
</dbReference>
<dbReference type="SUPFAM" id="SSF53187">
    <property type="entry name" value="Zn-dependent exopeptidases"/>
    <property type="match status" value="1"/>
</dbReference>
<dbReference type="CDD" id="cd08022">
    <property type="entry name" value="M28_PSMA_like"/>
    <property type="match status" value="1"/>
</dbReference>
<dbReference type="Pfam" id="PF04389">
    <property type="entry name" value="Peptidase_M28"/>
    <property type="match status" value="1"/>
</dbReference>
<comment type="similarity">
    <text evidence="2">Belongs to the peptidase M28 family. M28B subfamily.</text>
</comment>
<dbReference type="InterPro" id="IPR036757">
    <property type="entry name" value="TFR-like_dimer_dom_sf"/>
</dbReference>
<evidence type="ECO:0000256" key="1">
    <source>
        <dbReference type="ARBA" id="ARBA00001947"/>
    </source>
</evidence>
<evidence type="ECO:0000259" key="9">
    <source>
        <dbReference type="Pfam" id="PF04253"/>
    </source>
</evidence>
<dbReference type="InterPro" id="IPR001888">
    <property type="entry name" value="Transposase_1"/>
</dbReference>
<keyword evidence="5" id="KW-0378">Hydrolase</keyword>
<evidence type="ECO:0000256" key="6">
    <source>
        <dbReference type="ARBA" id="ARBA00022833"/>
    </source>
</evidence>
<dbReference type="InterPro" id="IPR007484">
    <property type="entry name" value="Peptidase_M28"/>
</dbReference>